<gene>
    <name evidence="9" type="ORF">RHSIM_RhsimUnG0250400</name>
</gene>
<keyword evidence="7" id="KW-0812">Transmembrane</keyword>
<dbReference type="GO" id="GO:0016020">
    <property type="term" value="C:membrane"/>
    <property type="evidence" value="ECO:0007669"/>
    <property type="project" value="UniProtKB-SubCell"/>
</dbReference>
<dbReference type="Gene3D" id="3.30.40.10">
    <property type="entry name" value="Zinc/RING finger domain, C3HC4 (zinc finger)"/>
    <property type="match status" value="1"/>
</dbReference>
<dbReference type="EMBL" id="WJXA01000551">
    <property type="protein sequence ID" value="KAF7112252.1"/>
    <property type="molecule type" value="Genomic_DNA"/>
</dbReference>
<dbReference type="PANTHER" id="PTHR46151:SF12">
    <property type="entry name" value="RING_U-BOX SUPERFAMILY PROTEIN"/>
    <property type="match status" value="1"/>
</dbReference>
<feature type="transmembrane region" description="Helical" evidence="7">
    <location>
        <begin position="40"/>
        <end position="59"/>
    </location>
</feature>
<protein>
    <recommendedName>
        <fullName evidence="8">RING-type domain-containing protein</fullName>
    </recommendedName>
</protein>
<name>A0A834FTV3_RHOSS</name>
<keyword evidence="4" id="KW-0862">Zinc</keyword>
<dbReference type="InterPro" id="IPR013083">
    <property type="entry name" value="Znf_RING/FYVE/PHD"/>
</dbReference>
<proteinExistence type="predicted"/>
<evidence type="ECO:0000313" key="10">
    <source>
        <dbReference type="Proteomes" id="UP000626092"/>
    </source>
</evidence>
<evidence type="ECO:0000256" key="5">
    <source>
        <dbReference type="ARBA" id="ARBA00023136"/>
    </source>
</evidence>
<reference evidence="9" key="1">
    <citation type="submission" date="2019-11" db="EMBL/GenBank/DDBJ databases">
        <authorList>
            <person name="Liu Y."/>
            <person name="Hou J."/>
            <person name="Li T.-Q."/>
            <person name="Guan C.-H."/>
            <person name="Wu X."/>
            <person name="Wu H.-Z."/>
            <person name="Ling F."/>
            <person name="Zhang R."/>
            <person name="Shi X.-G."/>
            <person name="Ren J.-P."/>
            <person name="Chen E.-F."/>
            <person name="Sun J.-M."/>
        </authorList>
    </citation>
    <scope>NUCLEOTIDE SEQUENCE</scope>
    <source>
        <strain evidence="9">Adult_tree_wgs_1</strain>
        <tissue evidence="9">Leaves</tissue>
    </source>
</reference>
<feature type="transmembrane region" description="Helical" evidence="7">
    <location>
        <begin position="71"/>
        <end position="91"/>
    </location>
</feature>
<organism evidence="9 10">
    <name type="scientific">Rhododendron simsii</name>
    <name type="common">Sims's rhododendron</name>
    <dbReference type="NCBI Taxonomy" id="118357"/>
    <lineage>
        <taxon>Eukaryota</taxon>
        <taxon>Viridiplantae</taxon>
        <taxon>Streptophyta</taxon>
        <taxon>Embryophyta</taxon>
        <taxon>Tracheophyta</taxon>
        <taxon>Spermatophyta</taxon>
        <taxon>Magnoliopsida</taxon>
        <taxon>eudicotyledons</taxon>
        <taxon>Gunneridae</taxon>
        <taxon>Pentapetalae</taxon>
        <taxon>asterids</taxon>
        <taxon>Ericales</taxon>
        <taxon>Ericaceae</taxon>
        <taxon>Ericoideae</taxon>
        <taxon>Rhodoreae</taxon>
        <taxon>Rhododendron</taxon>
    </lineage>
</organism>
<dbReference type="GO" id="GO:0008270">
    <property type="term" value="F:zinc ion binding"/>
    <property type="evidence" value="ECO:0007669"/>
    <property type="project" value="UniProtKB-KW"/>
</dbReference>
<dbReference type="PANTHER" id="PTHR46151">
    <property type="entry name" value="NEP1-INTERACTING PROTEIN-LIKE 2"/>
    <property type="match status" value="1"/>
</dbReference>
<feature type="domain" description="RING-type" evidence="8">
    <location>
        <begin position="180"/>
        <end position="255"/>
    </location>
</feature>
<evidence type="ECO:0000256" key="4">
    <source>
        <dbReference type="ARBA" id="ARBA00022833"/>
    </source>
</evidence>
<dbReference type="InterPro" id="IPR001841">
    <property type="entry name" value="Znf_RING"/>
</dbReference>
<dbReference type="SMART" id="SM00184">
    <property type="entry name" value="RING"/>
    <property type="match status" value="1"/>
</dbReference>
<evidence type="ECO:0000256" key="6">
    <source>
        <dbReference type="PROSITE-ProRule" id="PRU00175"/>
    </source>
</evidence>
<dbReference type="PROSITE" id="PS50089">
    <property type="entry name" value="ZF_RING_2"/>
    <property type="match status" value="1"/>
</dbReference>
<keyword evidence="7" id="KW-1133">Transmembrane helix</keyword>
<dbReference type="Proteomes" id="UP000626092">
    <property type="component" value="Unassembled WGS sequence"/>
</dbReference>
<keyword evidence="10" id="KW-1185">Reference proteome</keyword>
<comment type="caution">
    <text evidence="9">The sequence shown here is derived from an EMBL/GenBank/DDBJ whole genome shotgun (WGS) entry which is preliminary data.</text>
</comment>
<accession>A0A834FTV3</accession>
<evidence type="ECO:0000313" key="9">
    <source>
        <dbReference type="EMBL" id="KAF7112252.1"/>
    </source>
</evidence>
<dbReference type="SUPFAM" id="SSF57850">
    <property type="entry name" value="RING/U-box"/>
    <property type="match status" value="1"/>
</dbReference>
<feature type="transmembrane region" description="Helical" evidence="7">
    <location>
        <begin position="6"/>
        <end position="33"/>
    </location>
</feature>
<evidence type="ECO:0000256" key="7">
    <source>
        <dbReference type="SAM" id="Phobius"/>
    </source>
</evidence>
<keyword evidence="5 7" id="KW-0472">Membrane</keyword>
<comment type="subcellular location">
    <subcellularLocation>
        <location evidence="1">Membrane</location>
    </subcellularLocation>
</comment>
<sequence length="258" mass="28340">MTDGWFSGILLLCCRVPLLVFSSKMGGIGIGFLHTLMKKAILLFLSCSLVLGGAAVGTIPGAIKGQTTETGLLRGAAIGAVAGAIAAVQLMELMVHGEPFSKVALLFGLLNGKFFMEWMAAVVQKAHQWEISNMEENLGGYYSDIFEMNIGSQGVSQEYSIKKLPESKYSVVNPCQEIKCIICLEVIIATYSPRCLIKNKNDNLRKLILIYRILDQNEDFKDGDITRILPSCGHSFHLQCIDEWLARQASCPTCRKDV</sequence>
<evidence type="ECO:0000256" key="3">
    <source>
        <dbReference type="ARBA" id="ARBA00022771"/>
    </source>
</evidence>
<evidence type="ECO:0000256" key="2">
    <source>
        <dbReference type="ARBA" id="ARBA00022723"/>
    </source>
</evidence>
<dbReference type="Pfam" id="PF13639">
    <property type="entry name" value="zf-RING_2"/>
    <property type="match status" value="1"/>
</dbReference>
<evidence type="ECO:0000259" key="8">
    <source>
        <dbReference type="PROSITE" id="PS50089"/>
    </source>
</evidence>
<dbReference type="OrthoDB" id="8062037at2759"/>
<evidence type="ECO:0000256" key="1">
    <source>
        <dbReference type="ARBA" id="ARBA00004370"/>
    </source>
</evidence>
<keyword evidence="3 6" id="KW-0863">Zinc-finger</keyword>
<keyword evidence="2" id="KW-0479">Metal-binding</keyword>
<dbReference type="AlphaFoldDB" id="A0A834FTV3"/>